<reference evidence="2" key="1">
    <citation type="submission" date="2022-10" db="EMBL/GenBank/DDBJ databases">
        <title>Completed Genome Sequence of two octocoral isolated bacterium, Endozoicomonas euniceicola EF212T and Endozoicomonas gorgoniicola PS125T.</title>
        <authorList>
            <person name="Chiou Y.-J."/>
            <person name="Chen Y.-H."/>
        </authorList>
    </citation>
    <scope>NUCLEOTIDE SEQUENCE</scope>
    <source>
        <strain evidence="2">EF212</strain>
    </source>
</reference>
<gene>
    <name evidence="2" type="ORF">NX720_17835</name>
</gene>
<evidence type="ECO:0000313" key="3">
    <source>
        <dbReference type="Proteomes" id="UP001163255"/>
    </source>
</evidence>
<feature type="transmembrane region" description="Helical" evidence="1">
    <location>
        <begin position="180"/>
        <end position="198"/>
    </location>
</feature>
<keyword evidence="1" id="KW-1133">Transmembrane helix</keyword>
<keyword evidence="3" id="KW-1185">Reference proteome</keyword>
<evidence type="ECO:0000256" key="1">
    <source>
        <dbReference type="SAM" id="Phobius"/>
    </source>
</evidence>
<accession>A0ABY6GPQ1</accession>
<dbReference type="EMBL" id="CP103300">
    <property type="protein sequence ID" value="UYM14736.1"/>
    <property type="molecule type" value="Genomic_DNA"/>
</dbReference>
<keyword evidence="1" id="KW-0472">Membrane</keyword>
<proteinExistence type="predicted"/>
<protein>
    <submittedName>
        <fullName evidence="2">Uncharacterized protein</fullName>
    </submittedName>
</protein>
<keyword evidence="1" id="KW-0812">Transmembrane</keyword>
<organism evidence="2 3">
    <name type="scientific">Endozoicomonas euniceicola</name>
    <dbReference type="NCBI Taxonomy" id="1234143"/>
    <lineage>
        <taxon>Bacteria</taxon>
        <taxon>Pseudomonadati</taxon>
        <taxon>Pseudomonadota</taxon>
        <taxon>Gammaproteobacteria</taxon>
        <taxon>Oceanospirillales</taxon>
        <taxon>Endozoicomonadaceae</taxon>
        <taxon>Endozoicomonas</taxon>
    </lineage>
</organism>
<evidence type="ECO:0000313" key="2">
    <source>
        <dbReference type="EMBL" id="UYM14736.1"/>
    </source>
</evidence>
<feature type="transmembrane region" description="Helical" evidence="1">
    <location>
        <begin position="105"/>
        <end position="130"/>
    </location>
</feature>
<feature type="transmembrane region" description="Helical" evidence="1">
    <location>
        <begin position="142"/>
        <end position="160"/>
    </location>
</feature>
<dbReference type="Proteomes" id="UP001163255">
    <property type="component" value="Chromosome"/>
</dbReference>
<name>A0ABY6GPQ1_9GAMM</name>
<sequence>MNENQVMGGKQLFKAVGLILCWAGDSFSSIVLASVYDGKVSDEAAYLRNHVRDLYKVIDCQEKLLEQTGEGELPGNITGYCLSKFSASTKNNHTVSRFNIIFDQFLGITSSVLTAAPPTGSIVINLYMVHKGSADKVLKRDFTWPLLDVIANAFSVAYFLHGRYVMGRNSGDQDISPQSVAIGFDIATMVLMFAIMRWQTRQAARQLNGQEAQ</sequence>
<dbReference type="RefSeq" id="WP_262596385.1">
    <property type="nucleotide sequence ID" value="NZ_CP103300.1"/>
</dbReference>
<feature type="transmembrane region" description="Helical" evidence="1">
    <location>
        <begin position="12"/>
        <end position="36"/>
    </location>
</feature>